<accession>A0AAF0Y4L3</accession>
<dbReference type="Proteomes" id="UP000827549">
    <property type="component" value="Chromosome 2"/>
</dbReference>
<gene>
    <name evidence="2" type="ORF">LOC62_02G003491</name>
</gene>
<dbReference type="GeneID" id="87806733"/>
<reference evidence="2" key="1">
    <citation type="submission" date="2023-10" db="EMBL/GenBank/DDBJ databases">
        <authorList>
            <person name="Noh H."/>
        </authorList>
    </citation>
    <scope>NUCLEOTIDE SEQUENCE</scope>
    <source>
        <strain evidence="2">DUCC4014</strain>
    </source>
</reference>
<proteinExistence type="predicted"/>
<evidence type="ECO:0000256" key="1">
    <source>
        <dbReference type="SAM" id="MobiDB-lite"/>
    </source>
</evidence>
<name>A0AAF0Y4L3_9TREE</name>
<evidence type="ECO:0000313" key="3">
    <source>
        <dbReference type="Proteomes" id="UP000827549"/>
    </source>
</evidence>
<evidence type="ECO:0000313" key="2">
    <source>
        <dbReference type="EMBL" id="WOO79975.1"/>
    </source>
</evidence>
<dbReference type="RefSeq" id="XP_062626007.1">
    <property type="nucleotide sequence ID" value="XM_062770023.1"/>
</dbReference>
<feature type="compositionally biased region" description="Pro residues" evidence="1">
    <location>
        <begin position="23"/>
        <end position="34"/>
    </location>
</feature>
<organism evidence="2 3">
    <name type="scientific">Vanrija pseudolonga</name>
    <dbReference type="NCBI Taxonomy" id="143232"/>
    <lineage>
        <taxon>Eukaryota</taxon>
        <taxon>Fungi</taxon>
        <taxon>Dikarya</taxon>
        <taxon>Basidiomycota</taxon>
        <taxon>Agaricomycotina</taxon>
        <taxon>Tremellomycetes</taxon>
        <taxon>Trichosporonales</taxon>
        <taxon>Trichosporonaceae</taxon>
        <taxon>Vanrija</taxon>
    </lineage>
</organism>
<dbReference type="AlphaFoldDB" id="A0AAF0Y4L3"/>
<sequence>MAETSVDELRQQVDLIFRHLFPNGPPPTVQPTGPPNGTANTPLNEETAVSTITGAVSPDQGTSDGWGEHRPMPGHLPPAVHAAPNIGTPANPPLPDYCSRESYQQRLTLVENCAREPNPADRHMGRLQWYLEGTSAALSLHHRSMFKFLRREFRQLRPRLDALHPLAYSNFKVILETDLEDNADIRARMARIITRIERREHLGLMPGVAYQIAKDLFVQAVSHLRKTAYFTMEASEWLAVARSMQHSPL</sequence>
<keyword evidence="3" id="KW-1185">Reference proteome</keyword>
<dbReference type="EMBL" id="CP086715">
    <property type="protein sequence ID" value="WOO79975.1"/>
    <property type="molecule type" value="Genomic_DNA"/>
</dbReference>
<protein>
    <submittedName>
        <fullName evidence="2">Uncharacterized protein</fullName>
    </submittedName>
</protein>
<feature type="region of interest" description="Disordered" evidence="1">
    <location>
        <begin position="22"/>
        <end position="41"/>
    </location>
</feature>